<gene>
    <name evidence="2" type="ORF">ACFPH8_13600</name>
</gene>
<proteinExistence type="predicted"/>
<evidence type="ECO:0000313" key="3">
    <source>
        <dbReference type="Proteomes" id="UP001596162"/>
    </source>
</evidence>
<feature type="repeat" description="TPR" evidence="1">
    <location>
        <begin position="36"/>
        <end position="69"/>
    </location>
</feature>
<dbReference type="Gene3D" id="1.25.40.10">
    <property type="entry name" value="Tetratricopeptide repeat domain"/>
    <property type="match status" value="2"/>
</dbReference>
<organism evidence="2 3">
    <name type="scientific">Bizionia hallyeonensis</name>
    <dbReference type="NCBI Taxonomy" id="1123757"/>
    <lineage>
        <taxon>Bacteria</taxon>
        <taxon>Pseudomonadati</taxon>
        <taxon>Bacteroidota</taxon>
        <taxon>Flavobacteriia</taxon>
        <taxon>Flavobacteriales</taxon>
        <taxon>Flavobacteriaceae</taxon>
        <taxon>Bizionia</taxon>
    </lineage>
</organism>
<dbReference type="Proteomes" id="UP001596162">
    <property type="component" value="Unassembled WGS sequence"/>
</dbReference>
<reference evidence="3" key="1">
    <citation type="journal article" date="2019" name="Int. J. Syst. Evol. Microbiol.">
        <title>The Global Catalogue of Microorganisms (GCM) 10K type strain sequencing project: providing services to taxonomists for standard genome sequencing and annotation.</title>
        <authorList>
            <consortium name="The Broad Institute Genomics Platform"/>
            <consortium name="The Broad Institute Genome Sequencing Center for Infectious Disease"/>
            <person name="Wu L."/>
            <person name="Ma J."/>
        </authorList>
    </citation>
    <scope>NUCLEOTIDE SEQUENCE [LARGE SCALE GENOMIC DNA]</scope>
    <source>
        <strain evidence="3">JCM 17978</strain>
    </source>
</reference>
<dbReference type="Pfam" id="PF13181">
    <property type="entry name" value="TPR_8"/>
    <property type="match status" value="1"/>
</dbReference>
<comment type="caution">
    <text evidence="2">The sequence shown here is derived from an EMBL/GenBank/DDBJ whole genome shotgun (WGS) entry which is preliminary data.</text>
</comment>
<name>A0ABW0C9Q9_9FLAO</name>
<keyword evidence="3" id="KW-1185">Reference proteome</keyword>
<accession>A0ABW0C9Q9</accession>
<dbReference type="InterPro" id="IPR019734">
    <property type="entry name" value="TPR_rpt"/>
</dbReference>
<evidence type="ECO:0000313" key="2">
    <source>
        <dbReference type="EMBL" id="MFC5196369.1"/>
    </source>
</evidence>
<keyword evidence="1" id="KW-0802">TPR repeat</keyword>
<dbReference type="InterPro" id="IPR011990">
    <property type="entry name" value="TPR-like_helical_dom_sf"/>
</dbReference>
<sequence>MAQQTLDDVALLLEQKYYKQAETLVKPYVNANPTNQRAVELLGDAYGYQAKWDAAISQYETLVVMDPNKANFHYKYGGAMGMKALEVNKVSAFMLIDDIEDAFLKAAELDIKHINTRWALVELYMQLPGIVGGSVKKSLKYANELEALSKVDGYLAKGYIYEYDDEPELAETYYKRAITTGGSITCFDKLSSFYEKQQQPEKAIATIEASQKKHERNAVHYQIGKVAAEYNLQLEKGENCLKTYIENYSVEDGVPKAWANYRLAQIYKHQNHKKEALKHINLALAELPEIDVFSVEKAAILNL</sequence>
<dbReference type="RefSeq" id="WP_376861749.1">
    <property type="nucleotide sequence ID" value="NZ_JBHSLA010000006.1"/>
</dbReference>
<dbReference type="EMBL" id="JBHSLA010000006">
    <property type="protein sequence ID" value="MFC5196369.1"/>
    <property type="molecule type" value="Genomic_DNA"/>
</dbReference>
<dbReference type="PROSITE" id="PS50005">
    <property type="entry name" value="TPR"/>
    <property type="match status" value="1"/>
</dbReference>
<evidence type="ECO:0000256" key="1">
    <source>
        <dbReference type="PROSITE-ProRule" id="PRU00339"/>
    </source>
</evidence>
<dbReference type="SMART" id="SM00028">
    <property type="entry name" value="TPR"/>
    <property type="match status" value="3"/>
</dbReference>
<dbReference type="SUPFAM" id="SSF48452">
    <property type="entry name" value="TPR-like"/>
    <property type="match status" value="1"/>
</dbReference>
<protein>
    <submittedName>
        <fullName evidence="2">Tetratricopeptide repeat protein</fullName>
    </submittedName>
</protein>